<dbReference type="GO" id="GO:0000156">
    <property type="term" value="F:phosphorelay response regulator activity"/>
    <property type="evidence" value="ECO:0007669"/>
    <property type="project" value="TreeGrafter"/>
</dbReference>
<dbReference type="Pfam" id="PF00072">
    <property type="entry name" value="Response_reg"/>
    <property type="match status" value="1"/>
</dbReference>
<dbReference type="GO" id="GO:0006355">
    <property type="term" value="P:regulation of DNA-templated transcription"/>
    <property type="evidence" value="ECO:0007669"/>
    <property type="project" value="InterPro"/>
</dbReference>
<keyword evidence="11" id="KW-1185">Reference proteome</keyword>
<evidence type="ECO:0000259" key="8">
    <source>
        <dbReference type="PROSITE" id="PS50110"/>
    </source>
</evidence>
<dbReference type="PANTHER" id="PTHR48111">
    <property type="entry name" value="REGULATOR OF RPOS"/>
    <property type="match status" value="1"/>
</dbReference>
<dbReference type="STRING" id="1503.CLPU_3c01700"/>
<evidence type="ECO:0000256" key="1">
    <source>
        <dbReference type="ARBA" id="ARBA00022553"/>
    </source>
</evidence>
<comment type="caution">
    <text evidence="10">The sequence shown here is derived from an EMBL/GenBank/DDBJ whole genome shotgun (WGS) entry which is preliminary data.</text>
</comment>
<dbReference type="FunFam" id="3.40.50.2300:FF:000001">
    <property type="entry name" value="DNA-binding response regulator PhoB"/>
    <property type="match status" value="1"/>
</dbReference>
<evidence type="ECO:0000256" key="3">
    <source>
        <dbReference type="ARBA" id="ARBA00023015"/>
    </source>
</evidence>
<feature type="DNA-binding region" description="OmpR/PhoB-type" evidence="7">
    <location>
        <begin position="128"/>
        <end position="227"/>
    </location>
</feature>
<dbReference type="InterPro" id="IPR001789">
    <property type="entry name" value="Sig_transdc_resp-reg_receiver"/>
</dbReference>
<dbReference type="EMBL" id="LGSS01000003">
    <property type="protein sequence ID" value="KNF09392.1"/>
    <property type="molecule type" value="Genomic_DNA"/>
</dbReference>
<keyword evidence="3" id="KW-0805">Transcription regulation</keyword>
<dbReference type="OrthoDB" id="9790442at2"/>
<dbReference type="FunFam" id="1.10.10.10:FF:000018">
    <property type="entry name" value="DNA-binding response regulator ResD"/>
    <property type="match status" value="1"/>
</dbReference>
<reference evidence="11" key="1">
    <citation type="submission" date="2015-07" db="EMBL/GenBank/DDBJ databases">
        <title>Draft genome sequence of the purine-degrading Gottschalkia purinilyticum DSM 1384 (formerly Clostridium purinilyticum).</title>
        <authorList>
            <person name="Poehlein A."/>
            <person name="Schiel-Bengelsdorf B."/>
            <person name="Bengelsdorf F.R."/>
            <person name="Daniel R."/>
            <person name="Duerre P."/>
        </authorList>
    </citation>
    <scope>NUCLEOTIDE SEQUENCE [LARGE SCALE GENOMIC DNA]</scope>
    <source>
        <strain evidence="11">DSM 1384</strain>
    </source>
</reference>
<dbReference type="PROSITE" id="PS50110">
    <property type="entry name" value="RESPONSE_REGULATORY"/>
    <property type="match status" value="1"/>
</dbReference>
<proteinExistence type="predicted"/>
<dbReference type="Pfam" id="PF00486">
    <property type="entry name" value="Trans_reg_C"/>
    <property type="match status" value="1"/>
</dbReference>
<keyword evidence="5" id="KW-0804">Transcription</keyword>
<evidence type="ECO:0000256" key="7">
    <source>
        <dbReference type="PROSITE-ProRule" id="PRU01091"/>
    </source>
</evidence>
<dbReference type="SMART" id="SM00448">
    <property type="entry name" value="REC"/>
    <property type="match status" value="1"/>
</dbReference>
<dbReference type="AlphaFoldDB" id="A0A0L0WD46"/>
<dbReference type="PANTHER" id="PTHR48111:SF2">
    <property type="entry name" value="RESPONSE REGULATOR SAER"/>
    <property type="match status" value="1"/>
</dbReference>
<dbReference type="SUPFAM" id="SSF52172">
    <property type="entry name" value="CheY-like"/>
    <property type="match status" value="1"/>
</dbReference>
<dbReference type="InterPro" id="IPR011006">
    <property type="entry name" value="CheY-like_superfamily"/>
</dbReference>
<dbReference type="InterPro" id="IPR036388">
    <property type="entry name" value="WH-like_DNA-bd_sf"/>
</dbReference>
<dbReference type="CDD" id="cd17574">
    <property type="entry name" value="REC_OmpR"/>
    <property type="match status" value="1"/>
</dbReference>
<dbReference type="RefSeq" id="WP_050354381.1">
    <property type="nucleotide sequence ID" value="NZ_LGSS01000003.1"/>
</dbReference>
<keyword evidence="4 7" id="KW-0238">DNA-binding</keyword>
<feature type="domain" description="OmpR/PhoB-type" evidence="9">
    <location>
        <begin position="128"/>
        <end position="227"/>
    </location>
</feature>
<dbReference type="Gene3D" id="6.10.250.690">
    <property type="match status" value="1"/>
</dbReference>
<dbReference type="Gene3D" id="1.10.10.10">
    <property type="entry name" value="Winged helix-like DNA-binding domain superfamily/Winged helix DNA-binding domain"/>
    <property type="match status" value="1"/>
</dbReference>
<feature type="domain" description="Response regulatory" evidence="8">
    <location>
        <begin position="4"/>
        <end position="116"/>
    </location>
</feature>
<evidence type="ECO:0000313" key="10">
    <source>
        <dbReference type="EMBL" id="KNF09392.1"/>
    </source>
</evidence>
<keyword evidence="1 6" id="KW-0597">Phosphoprotein</keyword>
<evidence type="ECO:0000256" key="6">
    <source>
        <dbReference type="PROSITE-ProRule" id="PRU00169"/>
    </source>
</evidence>
<feature type="modified residue" description="4-aspartylphosphate" evidence="6">
    <location>
        <position position="52"/>
    </location>
</feature>
<evidence type="ECO:0000256" key="2">
    <source>
        <dbReference type="ARBA" id="ARBA00023012"/>
    </source>
</evidence>
<dbReference type="GO" id="GO:0005829">
    <property type="term" value="C:cytosol"/>
    <property type="evidence" value="ECO:0007669"/>
    <property type="project" value="TreeGrafter"/>
</dbReference>
<accession>A0A0L0WD46</accession>
<evidence type="ECO:0000313" key="11">
    <source>
        <dbReference type="Proteomes" id="UP000037267"/>
    </source>
</evidence>
<gene>
    <name evidence="10" type="primary">resD</name>
    <name evidence="10" type="ORF">CLPU_3c01700</name>
</gene>
<dbReference type="GO" id="GO:0000976">
    <property type="term" value="F:transcription cis-regulatory region binding"/>
    <property type="evidence" value="ECO:0007669"/>
    <property type="project" value="TreeGrafter"/>
</dbReference>
<sequence>MYEKILIVDDEKGIVSFIKDALSDENYEILTAYNGDEAISKISLNPDLILLDIMMPGKNGYEVCKIIRDIFSGPIIFLTAKQEESDKIKGLALGGDDYIVKPFSLKELKARVNAHLRRQQRIVSNFSKSKLRFGKLSVNLNSREVYYENTLIDMTRREFDIIEVLCLHPNQVFSKELLYERVCGYDAEGNSSSIAEHVKNIRSKLNSISPNANYIKTVWGIGYRWERCD</sequence>
<name>A0A0L0WD46_GOTPU</name>
<evidence type="ECO:0000256" key="5">
    <source>
        <dbReference type="ARBA" id="ARBA00023163"/>
    </source>
</evidence>
<evidence type="ECO:0000256" key="4">
    <source>
        <dbReference type="ARBA" id="ARBA00023125"/>
    </source>
</evidence>
<dbReference type="InterPro" id="IPR001867">
    <property type="entry name" value="OmpR/PhoB-type_DNA-bd"/>
</dbReference>
<protein>
    <submittedName>
        <fullName evidence="10">Transcriptional regulatory protein ResD</fullName>
    </submittedName>
</protein>
<keyword evidence="2" id="KW-0902">Two-component regulatory system</keyword>
<organism evidence="10 11">
    <name type="scientific">Gottschalkia purinilytica</name>
    <name type="common">Clostridium purinilyticum</name>
    <dbReference type="NCBI Taxonomy" id="1503"/>
    <lineage>
        <taxon>Bacteria</taxon>
        <taxon>Bacillati</taxon>
        <taxon>Bacillota</taxon>
        <taxon>Tissierellia</taxon>
        <taxon>Tissierellales</taxon>
        <taxon>Gottschalkiaceae</taxon>
        <taxon>Gottschalkia</taxon>
    </lineage>
</organism>
<dbReference type="PROSITE" id="PS51755">
    <property type="entry name" value="OMPR_PHOB"/>
    <property type="match status" value="1"/>
</dbReference>
<dbReference type="GO" id="GO:0032993">
    <property type="term" value="C:protein-DNA complex"/>
    <property type="evidence" value="ECO:0007669"/>
    <property type="project" value="TreeGrafter"/>
</dbReference>
<dbReference type="InterPro" id="IPR039420">
    <property type="entry name" value="WalR-like"/>
</dbReference>
<evidence type="ECO:0000259" key="9">
    <source>
        <dbReference type="PROSITE" id="PS51755"/>
    </source>
</evidence>
<dbReference type="CDD" id="cd00383">
    <property type="entry name" value="trans_reg_C"/>
    <property type="match status" value="1"/>
</dbReference>
<dbReference type="SMART" id="SM00862">
    <property type="entry name" value="Trans_reg_C"/>
    <property type="match status" value="1"/>
</dbReference>
<dbReference type="Proteomes" id="UP000037267">
    <property type="component" value="Unassembled WGS sequence"/>
</dbReference>
<dbReference type="Gene3D" id="3.40.50.2300">
    <property type="match status" value="1"/>
</dbReference>